<dbReference type="Proteomes" id="UP001168694">
    <property type="component" value="Unassembled WGS sequence"/>
</dbReference>
<feature type="transmembrane region" description="Helical" evidence="1">
    <location>
        <begin position="52"/>
        <end position="74"/>
    </location>
</feature>
<keyword evidence="1" id="KW-1133">Transmembrane helix</keyword>
<dbReference type="Pfam" id="PF02667">
    <property type="entry name" value="SCFA_trans"/>
    <property type="match status" value="1"/>
</dbReference>
<name>A0ABT8E219_9BACL</name>
<dbReference type="InterPro" id="IPR006160">
    <property type="entry name" value="SCFA_transpt_AtoE"/>
</dbReference>
<feature type="transmembrane region" description="Helical" evidence="1">
    <location>
        <begin position="94"/>
        <end position="123"/>
    </location>
</feature>
<feature type="transmembrane region" description="Helical" evidence="1">
    <location>
        <begin position="315"/>
        <end position="339"/>
    </location>
</feature>
<accession>A0ABT8E219</accession>
<gene>
    <name evidence="2" type="ORF">QYF49_02795</name>
</gene>
<feature type="transmembrane region" description="Helical" evidence="1">
    <location>
        <begin position="20"/>
        <end position="40"/>
    </location>
</feature>
<dbReference type="PANTHER" id="PTHR41983:SF2">
    <property type="entry name" value="SHORT-CHAIN FATTY ACID TRANSPORTER-RELATED"/>
    <property type="match status" value="1"/>
</dbReference>
<dbReference type="PANTHER" id="PTHR41983">
    <property type="entry name" value="SHORT-CHAIN FATTY ACID TRANSPORTER-RELATED"/>
    <property type="match status" value="1"/>
</dbReference>
<reference evidence="2" key="1">
    <citation type="submission" date="2023-06" db="EMBL/GenBank/DDBJ databases">
        <title>Draft Genome Sequences of Representative Paenibacillus Polymyxa, Bacillus cereus, Fictibacillus sp., and Brevibacillus agri Strains Isolated from Amazonian Dark Earth.</title>
        <authorList>
            <person name="Pellegrinetti T.A."/>
            <person name="Cunha I.C.M."/>
            <person name="Chaves M.G."/>
            <person name="Freitas A.S."/>
            <person name="Silva A.V.R."/>
            <person name="Tsai S.M."/>
            <person name="Mendes L.W."/>
        </authorList>
    </citation>
    <scope>NUCLEOTIDE SEQUENCE</scope>
    <source>
        <strain evidence="2">CENA-BCM004</strain>
    </source>
</reference>
<proteinExistence type="predicted"/>
<feature type="transmembrane region" description="Helical" evidence="1">
    <location>
        <begin position="181"/>
        <end position="200"/>
    </location>
</feature>
<evidence type="ECO:0000256" key="1">
    <source>
        <dbReference type="SAM" id="Phobius"/>
    </source>
</evidence>
<feature type="transmembrane region" description="Helical" evidence="1">
    <location>
        <begin position="421"/>
        <end position="442"/>
    </location>
</feature>
<dbReference type="InterPro" id="IPR006161">
    <property type="entry name" value="CHP00366"/>
</dbReference>
<feature type="transmembrane region" description="Helical" evidence="1">
    <location>
        <begin position="345"/>
        <end position="369"/>
    </location>
</feature>
<feature type="transmembrane region" description="Helical" evidence="1">
    <location>
        <begin position="278"/>
        <end position="303"/>
    </location>
</feature>
<organism evidence="2 3">
    <name type="scientific">Fictibacillus terranigra</name>
    <dbReference type="NCBI Taxonomy" id="3058424"/>
    <lineage>
        <taxon>Bacteria</taxon>
        <taxon>Bacillati</taxon>
        <taxon>Bacillota</taxon>
        <taxon>Bacilli</taxon>
        <taxon>Bacillales</taxon>
        <taxon>Fictibacillaceae</taxon>
        <taxon>Fictibacillus</taxon>
    </lineage>
</organism>
<dbReference type="RefSeq" id="WP_290398106.1">
    <property type="nucleotide sequence ID" value="NZ_JAUHLN010000001.1"/>
</dbReference>
<comment type="caution">
    <text evidence="2">The sequence shown here is derived from an EMBL/GenBank/DDBJ whole genome shotgun (WGS) entry which is preliminary data.</text>
</comment>
<evidence type="ECO:0000313" key="3">
    <source>
        <dbReference type="Proteomes" id="UP001168694"/>
    </source>
</evidence>
<keyword evidence="3" id="KW-1185">Reference proteome</keyword>
<protein>
    <submittedName>
        <fullName evidence="2">TIGR00366 family protein</fullName>
    </submittedName>
</protein>
<evidence type="ECO:0000313" key="2">
    <source>
        <dbReference type="EMBL" id="MDN4071958.1"/>
    </source>
</evidence>
<feature type="transmembrane region" description="Helical" evidence="1">
    <location>
        <begin position="135"/>
        <end position="161"/>
    </location>
</feature>
<keyword evidence="1" id="KW-0812">Transmembrane</keyword>
<sequence length="443" mass="47443">MKALSNFFTALVQRFLPDPFVFALILTIILFLSGVIFTHHSPIEMVGFWGSGFWNLLAFAMQMALVLVTGHALASSPLIKKWMVKLASFAKTPAQGVILVTLGSGLACFINWGFGLIVGALFAKEVAKRIPGSDYRFLIACAYIGFLTWHGGLSGSIPLVAATPGNPMEKTAGLIPLTDTIFTSYNLFITLALLIILPIMTRLMMPTGRDVIGIDPKILAEDEASAATAIARAEVKRTFAVTMENSRILSLAIAVLGYSYIVYYIVENGFKIDINTVNLLFFTTGLLLHGTPLSYMNAVANAAKGTAGILIQFPFYAGIQGMMELSGLGGMITNAFISVSNPSTFPFFAFLSSGFVNFFVPSGGGHWVVQGPFIMPAAEQLGVDPGIAAMAIAYGEAWMNMAQPFWALPALAIAGLGARDIMGYCVTTLLVSGVIFTIGLSFF</sequence>
<feature type="transmembrane region" description="Helical" evidence="1">
    <location>
        <begin position="381"/>
        <end position="401"/>
    </location>
</feature>
<dbReference type="EMBL" id="JAUHLN010000001">
    <property type="protein sequence ID" value="MDN4071958.1"/>
    <property type="molecule type" value="Genomic_DNA"/>
</dbReference>
<keyword evidence="1" id="KW-0472">Membrane</keyword>
<dbReference type="NCBIfam" id="TIGR00366">
    <property type="entry name" value="TIGR00366 family protein"/>
    <property type="match status" value="1"/>
</dbReference>
<feature type="transmembrane region" description="Helical" evidence="1">
    <location>
        <begin position="248"/>
        <end position="266"/>
    </location>
</feature>